<evidence type="ECO:0000256" key="5">
    <source>
        <dbReference type="ARBA" id="ARBA00023015"/>
    </source>
</evidence>
<evidence type="ECO:0000259" key="8">
    <source>
        <dbReference type="Pfam" id="PF04316"/>
    </source>
</evidence>
<dbReference type="SUPFAM" id="SSF101498">
    <property type="entry name" value="Anti-sigma factor FlgM"/>
    <property type="match status" value="1"/>
</dbReference>
<dbReference type="GO" id="GO:0044781">
    <property type="term" value="P:bacterial-type flagellum organization"/>
    <property type="evidence" value="ECO:0007669"/>
    <property type="project" value="UniProtKB-KW"/>
</dbReference>
<dbReference type="NCBIfam" id="TIGR03824">
    <property type="entry name" value="FlgM_jcvi"/>
    <property type="match status" value="1"/>
</dbReference>
<dbReference type="Gene3D" id="6.10.140.30">
    <property type="entry name" value="Anti-sigma-28 factor FlgM"/>
    <property type="match status" value="1"/>
</dbReference>
<dbReference type="EMBL" id="MJEH01000033">
    <property type="protein sequence ID" value="OEH92197.1"/>
    <property type="molecule type" value="Genomic_DNA"/>
</dbReference>
<keyword evidence="5" id="KW-0805">Transcription regulation</keyword>
<keyword evidence="9" id="KW-0966">Cell projection</keyword>
<keyword evidence="3" id="KW-0678">Repressor</keyword>
<evidence type="ECO:0000256" key="1">
    <source>
        <dbReference type="ARBA" id="ARBA00005322"/>
    </source>
</evidence>
<evidence type="ECO:0000256" key="4">
    <source>
        <dbReference type="ARBA" id="ARBA00022795"/>
    </source>
</evidence>
<dbReference type="OrthoDB" id="2991036at2"/>
<name>A0A1E5LDP0_9BACI</name>
<keyword evidence="9" id="KW-0969">Cilium</keyword>
<dbReference type="Proteomes" id="UP000095209">
    <property type="component" value="Unassembled WGS sequence"/>
</dbReference>
<organism evidence="9 10">
    <name type="scientific">Bacillus solimangrovi</name>
    <dbReference type="NCBI Taxonomy" id="1305675"/>
    <lineage>
        <taxon>Bacteria</taxon>
        <taxon>Bacillati</taxon>
        <taxon>Bacillota</taxon>
        <taxon>Bacilli</taxon>
        <taxon>Bacillales</taxon>
        <taxon>Bacillaceae</taxon>
        <taxon>Bacillus</taxon>
    </lineage>
</organism>
<reference evidence="9 10" key="1">
    <citation type="submission" date="2016-08" db="EMBL/GenBank/DDBJ databases">
        <title>Genome of Bacillus solimangrovi GH2-4.</title>
        <authorList>
            <person name="Lim S."/>
            <person name="Kim B.-C."/>
        </authorList>
    </citation>
    <scope>NUCLEOTIDE SEQUENCE [LARGE SCALE GENOMIC DNA]</scope>
    <source>
        <strain evidence="9 10">GH2-4</strain>
    </source>
</reference>
<keyword evidence="10" id="KW-1185">Reference proteome</keyword>
<evidence type="ECO:0000256" key="7">
    <source>
        <dbReference type="SAM" id="MobiDB-lite"/>
    </source>
</evidence>
<dbReference type="InterPro" id="IPR035890">
    <property type="entry name" value="Anti-sigma-28_factor_FlgM_sf"/>
</dbReference>
<comment type="similarity">
    <text evidence="1">Belongs to the FlgM family.</text>
</comment>
<dbReference type="Pfam" id="PF04316">
    <property type="entry name" value="FlgM"/>
    <property type="match status" value="1"/>
</dbReference>
<evidence type="ECO:0000256" key="6">
    <source>
        <dbReference type="ARBA" id="ARBA00023163"/>
    </source>
</evidence>
<gene>
    <name evidence="9" type="ORF">BFG57_02695</name>
</gene>
<protein>
    <recommendedName>
        <fullName evidence="2">Negative regulator of flagellin synthesis</fullName>
    </recommendedName>
</protein>
<feature type="region of interest" description="Disordered" evidence="7">
    <location>
        <begin position="1"/>
        <end position="22"/>
    </location>
</feature>
<evidence type="ECO:0000313" key="10">
    <source>
        <dbReference type="Proteomes" id="UP000095209"/>
    </source>
</evidence>
<sequence>MNINRINSMRMNPYQKQQEFQESLKAEKKKDEVKISSEAKELQKESSIQTERDEKIKAIKEKVQSGDYEVHPHKIAQKMYDFWTE</sequence>
<keyword evidence="4" id="KW-1005">Bacterial flagellum biogenesis</keyword>
<dbReference type="STRING" id="1305675.BFG57_02695"/>
<comment type="caution">
    <text evidence="9">The sequence shown here is derived from an EMBL/GenBank/DDBJ whole genome shotgun (WGS) entry which is preliminary data.</text>
</comment>
<accession>A0A1E5LDP0</accession>
<dbReference type="InterPro" id="IPR007412">
    <property type="entry name" value="FlgM"/>
</dbReference>
<evidence type="ECO:0000313" key="9">
    <source>
        <dbReference type="EMBL" id="OEH92197.1"/>
    </source>
</evidence>
<evidence type="ECO:0000256" key="3">
    <source>
        <dbReference type="ARBA" id="ARBA00022491"/>
    </source>
</evidence>
<feature type="domain" description="Anti-sigma-28 factor FlgM C-terminal" evidence="8">
    <location>
        <begin position="31"/>
        <end position="81"/>
    </location>
</feature>
<dbReference type="AlphaFoldDB" id="A0A1E5LDP0"/>
<proteinExistence type="inferred from homology"/>
<dbReference type="InterPro" id="IPR031316">
    <property type="entry name" value="FlgM_C"/>
</dbReference>
<dbReference type="RefSeq" id="WP_069717738.1">
    <property type="nucleotide sequence ID" value="NZ_MJEH01000033.1"/>
</dbReference>
<keyword evidence="6" id="KW-0804">Transcription</keyword>
<evidence type="ECO:0000256" key="2">
    <source>
        <dbReference type="ARBA" id="ARBA00017823"/>
    </source>
</evidence>
<dbReference type="GO" id="GO:0045892">
    <property type="term" value="P:negative regulation of DNA-templated transcription"/>
    <property type="evidence" value="ECO:0007669"/>
    <property type="project" value="InterPro"/>
</dbReference>
<feature type="compositionally biased region" description="Low complexity" evidence="7">
    <location>
        <begin position="1"/>
        <end position="12"/>
    </location>
</feature>
<keyword evidence="9" id="KW-0282">Flagellum</keyword>